<dbReference type="SMART" id="SM00354">
    <property type="entry name" value="HTH_LACI"/>
    <property type="match status" value="1"/>
</dbReference>
<dbReference type="GO" id="GO:0000976">
    <property type="term" value="F:transcription cis-regulatory region binding"/>
    <property type="evidence" value="ECO:0007669"/>
    <property type="project" value="TreeGrafter"/>
</dbReference>
<dbReference type="PANTHER" id="PTHR30146">
    <property type="entry name" value="LACI-RELATED TRANSCRIPTIONAL REPRESSOR"/>
    <property type="match status" value="1"/>
</dbReference>
<comment type="caution">
    <text evidence="6">The sequence shown here is derived from an EMBL/GenBank/DDBJ whole genome shotgun (WGS) entry which is preliminary data.</text>
</comment>
<feature type="region of interest" description="Disordered" evidence="4">
    <location>
        <begin position="1"/>
        <end position="99"/>
    </location>
</feature>
<dbReference type="InterPro" id="IPR046335">
    <property type="entry name" value="LacI/GalR-like_sensor"/>
</dbReference>
<evidence type="ECO:0000313" key="7">
    <source>
        <dbReference type="Proteomes" id="UP000460221"/>
    </source>
</evidence>
<evidence type="ECO:0000256" key="2">
    <source>
        <dbReference type="ARBA" id="ARBA00023125"/>
    </source>
</evidence>
<evidence type="ECO:0000256" key="4">
    <source>
        <dbReference type="SAM" id="MobiDB-lite"/>
    </source>
</evidence>
<evidence type="ECO:0000313" key="6">
    <source>
        <dbReference type="EMBL" id="MTD17054.1"/>
    </source>
</evidence>
<dbReference type="InterPro" id="IPR010982">
    <property type="entry name" value="Lambda_DNA-bd_dom_sf"/>
</dbReference>
<dbReference type="CDD" id="cd01392">
    <property type="entry name" value="HTH_LacI"/>
    <property type="match status" value="1"/>
</dbReference>
<dbReference type="SUPFAM" id="SSF47413">
    <property type="entry name" value="lambda repressor-like DNA-binding domains"/>
    <property type="match status" value="1"/>
</dbReference>
<accession>A0A7K1FW72</accession>
<name>A0A7K1FW72_9ACTN</name>
<keyword evidence="3" id="KW-0804">Transcription</keyword>
<reference evidence="6 7" key="1">
    <citation type="submission" date="2019-11" db="EMBL/GenBank/DDBJ databases">
        <authorList>
            <person name="Jiang L.-Q."/>
        </authorList>
    </citation>
    <scope>NUCLEOTIDE SEQUENCE [LARGE SCALE GENOMIC DNA]</scope>
    <source>
        <strain evidence="6 7">YIM 132087</strain>
    </source>
</reference>
<keyword evidence="2 6" id="KW-0238">DNA-binding</keyword>
<dbReference type="AlphaFoldDB" id="A0A7K1FW72"/>
<gene>
    <name evidence="6" type="ORF">GIS00_24260</name>
</gene>
<dbReference type="PANTHER" id="PTHR30146:SF109">
    <property type="entry name" value="HTH-TYPE TRANSCRIPTIONAL REGULATOR GALS"/>
    <property type="match status" value="1"/>
</dbReference>
<evidence type="ECO:0000256" key="1">
    <source>
        <dbReference type="ARBA" id="ARBA00023015"/>
    </source>
</evidence>
<dbReference type="CDD" id="cd06267">
    <property type="entry name" value="PBP1_LacI_sugar_binding-like"/>
    <property type="match status" value="1"/>
</dbReference>
<protein>
    <submittedName>
        <fullName evidence="6">LacI family DNA-binding transcriptional regulator</fullName>
    </submittedName>
</protein>
<dbReference type="EMBL" id="WLYK01000013">
    <property type="protein sequence ID" value="MTD17054.1"/>
    <property type="molecule type" value="Genomic_DNA"/>
</dbReference>
<dbReference type="InterPro" id="IPR028082">
    <property type="entry name" value="Peripla_BP_I"/>
</dbReference>
<evidence type="ECO:0000259" key="5">
    <source>
        <dbReference type="PROSITE" id="PS50932"/>
    </source>
</evidence>
<keyword evidence="7" id="KW-1185">Reference proteome</keyword>
<dbReference type="Pfam" id="PF00356">
    <property type="entry name" value="LacI"/>
    <property type="match status" value="1"/>
</dbReference>
<dbReference type="Proteomes" id="UP000460221">
    <property type="component" value="Unassembled WGS sequence"/>
</dbReference>
<organism evidence="6 7">
    <name type="scientific">Nakamurella alba</name>
    <dbReference type="NCBI Taxonomy" id="2665158"/>
    <lineage>
        <taxon>Bacteria</taxon>
        <taxon>Bacillati</taxon>
        <taxon>Actinomycetota</taxon>
        <taxon>Actinomycetes</taxon>
        <taxon>Nakamurellales</taxon>
        <taxon>Nakamurellaceae</taxon>
        <taxon>Nakamurella</taxon>
    </lineage>
</organism>
<dbReference type="Gene3D" id="1.10.260.40">
    <property type="entry name" value="lambda repressor-like DNA-binding domains"/>
    <property type="match status" value="1"/>
</dbReference>
<dbReference type="GO" id="GO:0003700">
    <property type="term" value="F:DNA-binding transcription factor activity"/>
    <property type="evidence" value="ECO:0007669"/>
    <property type="project" value="TreeGrafter"/>
</dbReference>
<proteinExistence type="predicted"/>
<dbReference type="Gene3D" id="3.40.50.2300">
    <property type="match status" value="2"/>
</dbReference>
<feature type="domain" description="HTH lacI-type" evidence="5">
    <location>
        <begin position="98"/>
        <end position="152"/>
    </location>
</feature>
<dbReference type="SUPFAM" id="SSF53822">
    <property type="entry name" value="Periplasmic binding protein-like I"/>
    <property type="match status" value="1"/>
</dbReference>
<evidence type="ECO:0000256" key="3">
    <source>
        <dbReference type="ARBA" id="ARBA00023163"/>
    </source>
</evidence>
<dbReference type="Pfam" id="PF13377">
    <property type="entry name" value="Peripla_BP_3"/>
    <property type="match status" value="1"/>
</dbReference>
<dbReference type="InterPro" id="IPR000843">
    <property type="entry name" value="HTH_LacI"/>
</dbReference>
<keyword evidence="1" id="KW-0805">Transcription regulation</keyword>
<dbReference type="PROSITE" id="PS50932">
    <property type="entry name" value="HTH_LACI_2"/>
    <property type="match status" value="1"/>
</dbReference>
<sequence length="434" mass="46251">MWPGDLAQCRPHPGAQRILGGLRLGDRSDRSVGRRAGRRGSVGQGSHTYDHRTRPVPFGFREVKPECRPRHTGRVRPQRAGERVTGSPDRGGGSARRTTSVDVARDLGVSQSTVSLALSGSNRVSEATRQRVLEACARLDYRPNAAGRGLRTGRSHTVGLFVPQLGYEVFDRILMGVRTGLALADPDNRWSVLVGSTDNDASQQESLTAAIGAHDFDGLILAAVGEPGPGVVFGGPIVGIETAPDGVPVRSYDLDQVAATALRVLTDNGHRCIAHLSALPDKTSFAQQRRALERAAAGLVVRGPRLQPFRRHDAADVTTDSGLLAIRPMFDLPVRTRPTAVICDDSRLAAAVYVAADEAGLSVPQDLSVFTTHLDDVGRTLRPALDGMLRPAERAGELAARALLDALAGRSVPDEILLPSEHLPGASVARRGRG</sequence>